<dbReference type="Proteomes" id="UP000236728">
    <property type="component" value="Unassembled WGS sequence"/>
</dbReference>
<feature type="region of interest" description="Disordered" evidence="1">
    <location>
        <begin position="1"/>
        <end position="20"/>
    </location>
</feature>
<sequence>MKQTMQNDSQATAREDRSHVEKFTHADLMTLRSELLQSSVDSFQAAEIVSNFLSGRGYGVCSQEARKIATSLEMQRATPESMQAELERVARVM</sequence>
<keyword evidence="3" id="KW-1185">Reference proteome</keyword>
<evidence type="ECO:0000256" key="1">
    <source>
        <dbReference type="SAM" id="MobiDB-lite"/>
    </source>
</evidence>
<accession>A0A1H6BMF5</accession>
<proteinExistence type="predicted"/>
<dbReference type="AlphaFoldDB" id="A0A1H6BMF5"/>
<name>A0A1H6BMF5_9BACT</name>
<evidence type="ECO:0000313" key="3">
    <source>
        <dbReference type="Proteomes" id="UP000236728"/>
    </source>
</evidence>
<evidence type="ECO:0000313" key="2">
    <source>
        <dbReference type="EMBL" id="SEG61899.1"/>
    </source>
</evidence>
<dbReference type="EMBL" id="FNVA01000007">
    <property type="protein sequence ID" value="SEG61899.1"/>
    <property type="molecule type" value="Genomic_DNA"/>
</dbReference>
<reference evidence="2 3" key="1">
    <citation type="submission" date="2016-10" db="EMBL/GenBank/DDBJ databases">
        <authorList>
            <person name="de Groot N.N."/>
        </authorList>
    </citation>
    <scope>NUCLEOTIDE SEQUENCE [LARGE SCALE GENOMIC DNA]</scope>
    <source>
        <strain evidence="2 3">DSM 22489</strain>
    </source>
</reference>
<protein>
    <submittedName>
        <fullName evidence="2">Uncharacterized protein</fullName>
    </submittedName>
</protein>
<feature type="compositionally biased region" description="Polar residues" evidence="1">
    <location>
        <begin position="1"/>
        <end position="12"/>
    </location>
</feature>
<gene>
    <name evidence="2" type="ORF">SAMN05421819_3850</name>
</gene>
<dbReference type="RefSeq" id="WP_235011712.1">
    <property type="nucleotide sequence ID" value="NZ_FNVA01000007.1"/>
</dbReference>
<organism evidence="2 3">
    <name type="scientific">Bryocella elongata</name>
    <dbReference type="NCBI Taxonomy" id="863522"/>
    <lineage>
        <taxon>Bacteria</taxon>
        <taxon>Pseudomonadati</taxon>
        <taxon>Acidobacteriota</taxon>
        <taxon>Terriglobia</taxon>
        <taxon>Terriglobales</taxon>
        <taxon>Acidobacteriaceae</taxon>
        <taxon>Bryocella</taxon>
    </lineage>
</organism>